<comment type="caution">
    <text evidence="1">The sequence shown here is derived from an EMBL/GenBank/DDBJ whole genome shotgun (WGS) entry which is preliminary data.</text>
</comment>
<evidence type="ECO:0000313" key="1">
    <source>
        <dbReference type="EMBL" id="MBR7835815.1"/>
    </source>
</evidence>
<dbReference type="AlphaFoldDB" id="A0A941INU8"/>
<organism evidence="1 2">
    <name type="scientific">Actinospica durhamensis</name>
    <dbReference type="NCBI Taxonomy" id="1508375"/>
    <lineage>
        <taxon>Bacteria</taxon>
        <taxon>Bacillati</taxon>
        <taxon>Actinomycetota</taxon>
        <taxon>Actinomycetes</taxon>
        <taxon>Catenulisporales</taxon>
        <taxon>Actinospicaceae</taxon>
        <taxon>Actinospica</taxon>
    </lineage>
</organism>
<dbReference type="RefSeq" id="WP_212530304.1">
    <property type="nucleotide sequence ID" value="NZ_JAGSOG010000110.1"/>
</dbReference>
<reference evidence="1" key="1">
    <citation type="submission" date="2021-04" db="EMBL/GenBank/DDBJ databases">
        <title>Genome based classification of Actinospica acidithermotolerans sp. nov., an actinobacterium isolated from an Indonesian hot spring.</title>
        <authorList>
            <person name="Kusuma A.B."/>
            <person name="Putra K.E."/>
            <person name="Nafisah S."/>
            <person name="Loh J."/>
            <person name="Nouioui I."/>
            <person name="Goodfellow M."/>
        </authorList>
    </citation>
    <scope>NUCLEOTIDE SEQUENCE</scope>
    <source>
        <strain evidence="1">CSCA 57</strain>
    </source>
</reference>
<protein>
    <submittedName>
        <fullName evidence="1">Uncharacterized protein</fullName>
    </submittedName>
</protein>
<sequence>MTTPSAPALTTPTSAPVHGTLYLLPRTSVRGDEIIPLNLMRTRFPDLYELNIRKYAARPGIMSSLVAPLHCTWSDVVFLSPVHPAALFSASSAARDGSRRTSPKPWILDAGRLDPDRTVIRLMRHGRDGHYSDPADEHDYLPFTTAALRAVSRVTVAAIERLESLKPGDPWLPWVDVPHILHRGTIPVDWFQRSPGQPEHRIVEHAVETESRG</sequence>
<name>A0A941INU8_9ACTN</name>
<dbReference type="EMBL" id="JAGSOG010000110">
    <property type="protein sequence ID" value="MBR7835815.1"/>
    <property type="molecule type" value="Genomic_DNA"/>
</dbReference>
<evidence type="ECO:0000313" key="2">
    <source>
        <dbReference type="Proteomes" id="UP000675781"/>
    </source>
</evidence>
<accession>A0A941INU8</accession>
<gene>
    <name evidence="1" type="ORF">KDL01_21255</name>
</gene>
<proteinExistence type="predicted"/>
<keyword evidence="2" id="KW-1185">Reference proteome</keyword>
<dbReference type="Proteomes" id="UP000675781">
    <property type="component" value="Unassembled WGS sequence"/>
</dbReference>